<reference evidence="2 3" key="1">
    <citation type="submission" date="2017-08" db="EMBL/GenBank/DDBJ databases">
        <title>Infants hospitalized years apart are colonized by the same room-sourced microbial strains.</title>
        <authorList>
            <person name="Brooks B."/>
            <person name="Olm M.R."/>
            <person name="Firek B.A."/>
            <person name="Baker R."/>
            <person name="Thomas B.C."/>
            <person name="Morowitz M.J."/>
            <person name="Banfield J.F."/>
        </authorList>
    </citation>
    <scope>NUCLEOTIDE SEQUENCE [LARGE SCALE GENOMIC DNA]</scope>
    <source>
        <strain evidence="2">S2_018_000_R3_110</strain>
    </source>
</reference>
<evidence type="ECO:0000256" key="1">
    <source>
        <dbReference type="SAM" id="SignalP"/>
    </source>
</evidence>
<organism evidence="2 3">
    <name type="scientific">Sphingomonas hengshuiensis</name>
    <dbReference type="NCBI Taxonomy" id="1609977"/>
    <lineage>
        <taxon>Bacteria</taxon>
        <taxon>Pseudomonadati</taxon>
        <taxon>Pseudomonadota</taxon>
        <taxon>Alphaproteobacteria</taxon>
        <taxon>Sphingomonadales</taxon>
        <taxon>Sphingomonadaceae</taxon>
        <taxon>Sphingomonas</taxon>
    </lineage>
</organism>
<dbReference type="Gene3D" id="2.40.70.10">
    <property type="entry name" value="Acid Proteases"/>
    <property type="match status" value="1"/>
</dbReference>
<protein>
    <submittedName>
        <fullName evidence="2">Uncharacterized protein</fullName>
    </submittedName>
</protein>
<proteinExistence type="predicted"/>
<feature type="signal peptide" evidence="1">
    <location>
        <begin position="1"/>
        <end position="20"/>
    </location>
</feature>
<keyword evidence="1" id="KW-0732">Signal</keyword>
<dbReference type="Proteomes" id="UP000248614">
    <property type="component" value="Unassembled WGS sequence"/>
</dbReference>
<dbReference type="EMBL" id="QFNF01000016">
    <property type="protein sequence ID" value="PZO77846.1"/>
    <property type="molecule type" value="Genomic_DNA"/>
</dbReference>
<dbReference type="AlphaFoldDB" id="A0A2W4Z7Y6"/>
<sequence length="389" mass="40664">MIIRPFLALLLLLGAPVAHAQTLSGDAEVRWVPFTLTAANHLRFAMTVDGVPAQALLDTGLNHSAVSRDFARRAKLTIDPKGAASGVALGGAIRVDWAATKSIAFGALSRSGGRVAVIDLPQLLASASGDAEVLVGTDLIAPNALDIDFANRRFRLLPSGRMPFAGTKVPMTFQAANGLYLTEAMVGKRRIRPLMVDTGDGGSLSIARSQWRPAEIGGARVTSTIAFGAGGVVDAGLTVTDAVTLGGRATGPIELRIEGDGGFARQVRIAGRVGTGLLLRYRVLLDPTAGQMVIAPNPESPPPPLKSTSGLLLGYDRARLRVLHVMAGGPAARAGWKADELICAVDGQPIAPTSGSTIDVRWGTDKPGRVVRLSLCDGTERTLTLANFY</sequence>
<dbReference type="InterPro" id="IPR036034">
    <property type="entry name" value="PDZ_sf"/>
</dbReference>
<comment type="caution">
    <text evidence="2">The sequence shown here is derived from an EMBL/GenBank/DDBJ whole genome shotgun (WGS) entry which is preliminary data.</text>
</comment>
<accession>A0A2W4Z7Y6</accession>
<dbReference type="InterPro" id="IPR021109">
    <property type="entry name" value="Peptidase_aspartic_dom_sf"/>
</dbReference>
<gene>
    <name evidence="2" type="ORF">DI632_07940</name>
</gene>
<feature type="chain" id="PRO_5016168540" evidence="1">
    <location>
        <begin position="21"/>
        <end position="389"/>
    </location>
</feature>
<dbReference type="Gene3D" id="2.30.42.10">
    <property type="match status" value="1"/>
</dbReference>
<dbReference type="SUPFAM" id="SSF50156">
    <property type="entry name" value="PDZ domain-like"/>
    <property type="match status" value="1"/>
</dbReference>
<dbReference type="SUPFAM" id="SSF50630">
    <property type="entry name" value="Acid proteases"/>
    <property type="match status" value="1"/>
</dbReference>
<dbReference type="Pfam" id="PF13650">
    <property type="entry name" value="Asp_protease_2"/>
    <property type="match status" value="1"/>
</dbReference>
<evidence type="ECO:0000313" key="2">
    <source>
        <dbReference type="EMBL" id="PZO77846.1"/>
    </source>
</evidence>
<name>A0A2W4Z7Y6_9SPHN</name>
<evidence type="ECO:0000313" key="3">
    <source>
        <dbReference type="Proteomes" id="UP000248614"/>
    </source>
</evidence>